<dbReference type="Pfam" id="PF02932">
    <property type="entry name" value="Neur_chan_memb"/>
    <property type="match status" value="1"/>
</dbReference>
<dbReference type="PROSITE" id="PS00236">
    <property type="entry name" value="NEUROTR_ION_CHANNEL"/>
    <property type="match status" value="1"/>
</dbReference>
<keyword evidence="11" id="KW-0675">Receptor</keyword>
<feature type="transmembrane region" description="Helical" evidence="17">
    <location>
        <begin position="299"/>
        <end position="322"/>
    </location>
</feature>
<dbReference type="NCBIfam" id="TIGR00860">
    <property type="entry name" value="LIC"/>
    <property type="match status" value="1"/>
</dbReference>
<comment type="subcellular location">
    <subcellularLocation>
        <location evidence="16">Postsynaptic cell membrane</location>
        <topology evidence="16">Multi-pass membrane protein</topology>
    </subcellularLocation>
</comment>
<keyword evidence="12" id="KW-0325">Glycoprotein</keyword>
<organism evidence="20 21">
    <name type="scientific">Acrobeloides nanus</name>
    <dbReference type="NCBI Taxonomy" id="290746"/>
    <lineage>
        <taxon>Eukaryota</taxon>
        <taxon>Metazoa</taxon>
        <taxon>Ecdysozoa</taxon>
        <taxon>Nematoda</taxon>
        <taxon>Chromadorea</taxon>
        <taxon>Rhabditida</taxon>
        <taxon>Tylenchina</taxon>
        <taxon>Cephalobomorpha</taxon>
        <taxon>Cephaloboidea</taxon>
        <taxon>Cephalobidae</taxon>
        <taxon>Acrobeloides</taxon>
    </lineage>
</organism>
<keyword evidence="10" id="KW-1015">Disulfide bond</keyword>
<evidence type="ECO:0000256" key="12">
    <source>
        <dbReference type="ARBA" id="ARBA00023180"/>
    </source>
</evidence>
<dbReference type="CDD" id="cd19051">
    <property type="entry name" value="LGIC_TM_cation"/>
    <property type="match status" value="1"/>
</dbReference>
<evidence type="ECO:0000256" key="13">
    <source>
        <dbReference type="ARBA" id="ARBA00023257"/>
    </source>
</evidence>
<dbReference type="InterPro" id="IPR036719">
    <property type="entry name" value="Neuro-gated_channel_TM_sf"/>
</dbReference>
<keyword evidence="6 17" id="KW-1133">Transmembrane helix</keyword>
<dbReference type="FunFam" id="2.70.170.10:FF:000016">
    <property type="entry name" value="Nicotinic acetylcholine receptor subunit"/>
    <property type="match status" value="1"/>
</dbReference>
<feature type="transmembrane region" description="Helical" evidence="17">
    <location>
        <begin position="269"/>
        <end position="287"/>
    </location>
</feature>
<evidence type="ECO:0000256" key="16">
    <source>
        <dbReference type="ARBA" id="ARBA00034104"/>
    </source>
</evidence>
<dbReference type="InterPro" id="IPR006202">
    <property type="entry name" value="Neur_chan_lig-bd"/>
</dbReference>
<feature type="domain" description="Neurotransmitter-gated ion-channel ligand-binding" evidence="18">
    <location>
        <begin position="34"/>
        <end position="237"/>
    </location>
</feature>
<feature type="chain" id="PRO_5038162460" evidence="17">
    <location>
        <begin position="18"/>
        <end position="385"/>
    </location>
</feature>
<evidence type="ECO:0000256" key="9">
    <source>
        <dbReference type="ARBA" id="ARBA00023136"/>
    </source>
</evidence>
<evidence type="ECO:0000256" key="5">
    <source>
        <dbReference type="ARBA" id="ARBA00022729"/>
    </source>
</evidence>
<dbReference type="InterPro" id="IPR036734">
    <property type="entry name" value="Neur_chan_lig-bd_sf"/>
</dbReference>
<evidence type="ECO:0000313" key="20">
    <source>
        <dbReference type="Proteomes" id="UP000887540"/>
    </source>
</evidence>
<keyword evidence="9 17" id="KW-0472">Membrane</keyword>
<dbReference type="SUPFAM" id="SSF63712">
    <property type="entry name" value="Nicotinic receptor ligand binding domain-like"/>
    <property type="match status" value="1"/>
</dbReference>
<dbReference type="InterPro" id="IPR006201">
    <property type="entry name" value="Neur_channel"/>
</dbReference>
<dbReference type="FunFam" id="1.20.58.390:FF:000073">
    <property type="entry name" value="Neuronal acetylcholine receptor subunit alpha-9-II"/>
    <property type="match status" value="1"/>
</dbReference>
<dbReference type="PANTHER" id="PTHR18945">
    <property type="entry name" value="NEUROTRANSMITTER GATED ION CHANNEL"/>
    <property type="match status" value="1"/>
</dbReference>
<evidence type="ECO:0000313" key="21">
    <source>
        <dbReference type="WBParaSite" id="ACRNAN_scaffold1842.g31456.t1"/>
    </source>
</evidence>
<dbReference type="GO" id="GO:0045211">
    <property type="term" value="C:postsynaptic membrane"/>
    <property type="evidence" value="ECO:0007669"/>
    <property type="project" value="UniProtKB-SubCell"/>
</dbReference>
<evidence type="ECO:0000256" key="2">
    <source>
        <dbReference type="ARBA" id="ARBA00022448"/>
    </source>
</evidence>
<protein>
    <submittedName>
        <fullName evidence="21">Uncharacterized protein</fullName>
    </submittedName>
</protein>
<dbReference type="PRINTS" id="PR00254">
    <property type="entry name" value="NICOTINICR"/>
</dbReference>
<dbReference type="WBParaSite" id="ACRNAN_scaffold1842.g31456.t1">
    <property type="protein sequence ID" value="ACRNAN_scaffold1842.g31456.t1"/>
    <property type="gene ID" value="ACRNAN_scaffold1842.g31456"/>
</dbReference>
<dbReference type="GO" id="GO:0022848">
    <property type="term" value="F:acetylcholine-gated monoatomic cation-selective channel activity"/>
    <property type="evidence" value="ECO:0007669"/>
    <property type="project" value="InterPro"/>
</dbReference>
<dbReference type="Pfam" id="PF02931">
    <property type="entry name" value="Neur_chan_LBD"/>
    <property type="match status" value="1"/>
</dbReference>
<keyword evidence="4 17" id="KW-0812">Transmembrane</keyword>
<dbReference type="InterPro" id="IPR006029">
    <property type="entry name" value="Neurotrans-gated_channel_TM"/>
</dbReference>
<feature type="domain" description="Neurotransmitter-gated ion-channel transmembrane" evidence="19">
    <location>
        <begin position="244"/>
        <end position="364"/>
    </location>
</feature>
<evidence type="ECO:0000259" key="18">
    <source>
        <dbReference type="Pfam" id="PF02931"/>
    </source>
</evidence>
<comment type="similarity">
    <text evidence="1">Belongs to the ligand-gated ion channel (TC 1.A.9) family. Acetylcholine receptor (TC 1.A.9.1) subfamily.</text>
</comment>
<proteinExistence type="inferred from homology"/>
<dbReference type="SUPFAM" id="SSF90112">
    <property type="entry name" value="Neurotransmitter-gated ion-channel transmembrane pore"/>
    <property type="match status" value="1"/>
</dbReference>
<keyword evidence="13" id="KW-0628">Postsynaptic cell membrane</keyword>
<keyword evidence="2 17" id="KW-0813">Transport</keyword>
<dbReference type="Gene3D" id="2.70.170.10">
    <property type="entry name" value="Neurotransmitter-gated ion-channel ligand-binding domain"/>
    <property type="match status" value="1"/>
</dbReference>
<evidence type="ECO:0000256" key="7">
    <source>
        <dbReference type="ARBA" id="ARBA00023018"/>
    </source>
</evidence>
<dbReference type="InterPro" id="IPR018000">
    <property type="entry name" value="Neurotransmitter_ion_chnl_CS"/>
</dbReference>
<evidence type="ECO:0000256" key="10">
    <source>
        <dbReference type="ARBA" id="ARBA00023157"/>
    </source>
</evidence>
<keyword evidence="20" id="KW-1185">Reference proteome</keyword>
<evidence type="ECO:0000259" key="19">
    <source>
        <dbReference type="Pfam" id="PF02932"/>
    </source>
</evidence>
<accession>A0A914D5L1</accession>
<dbReference type="InterPro" id="IPR002394">
    <property type="entry name" value="Nicotinic_acetylcholine_rcpt"/>
</dbReference>
<feature type="transmembrane region" description="Helical" evidence="17">
    <location>
        <begin position="238"/>
        <end position="257"/>
    </location>
</feature>
<sequence>MMLKHVLLAFFTLFCSSLEMVSKQVVWAGDHERLLYDQLKHGYNILARPVKNETEAVVVTLGMDLQQIIDIDEKSQTITTNLWLRMSWNDIYLTWDPSEYGNIREVRLPISTIWKPDVLLYNSVDQRFDTMWPVNAIVTFKGNVTWIPPAIIRSSCRILVTWFPFDDQECLMKFGSWTYSGFFTDLYNGSVSLDPYTPNGEWDLLDVVTNRNVRIYDCCPNEPYHDVTLTISVRRRTLYYGFNLVIPSILISSLALLGFTLPPDSGEKLNLCVTIFMSLCVFMLMVAETMPQTSDTLPLIAVYFTCVMFEVGASVICTVIVLNFHHRNAESYYPMSKFLRSVLLNWLPWILCMRRPPRIKIPNSYDPITSFKKVKTRKYIFHSCV</sequence>
<reference evidence="21" key="1">
    <citation type="submission" date="2022-11" db="UniProtKB">
        <authorList>
            <consortium name="WormBaseParasite"/>
        </authorList>
    </citation>
    <scope>IDENTIFICATION</scope>
</reference>
<keyword evidence="3" id="KW-1003">Cell membrane</keyword>
<dbReference type="CDD" id="cd18997">
    <property type="entry name" value="LGIC_ECD_nAChR"/>
    <property type="match status" value="1"/>
</dbReference>
<keyword evidence="14" id="KW-1071">Ligand-gated ion channel</keyword>
<evidence type="ECO:0000256" key="11">
    <source>
        <dbReference type="ARBA" id="ARBA00023170"/>
    </source>
</evidence>
<evidence type="ECO:0000256" key="1">
    <source>
        <dbReference type="ARBA" id="ARBA00009237"/>
    </source>
</evidence>
<dbReference type="GO" id="GO:0004888">
    <property type="term" value="F:transmembrane signaling receptor activity"/>
    <property type="evidence" value="ECO:0007669"/>
    <property type="project" value="InterPro"/>
</dbReference>
<evidence type="ECO:0000256" key="14">
    <source>
        <dbReference type="ARBA" id="ARBA00023286"/>
    </source>
</evidence>
<dbReference type="Gene3D" id="1.20.58.390">
    <property type="entry name" value="Neurotransmitter-gated ion-channel transmembrane domain"/>
    <property type="match status" value="1"/>
</dbReference>
<evidence type="ECO:0000256" key="4">
    <source>
        <dbReference type="ARBA" id="ARBA00022692"/>
    </source>
</evidence>
<keyword evidence="15 17" id="KW-0407">Ion channel</keyword>
<comment type="caution">
    <text evidence="17">Lacks conserved residue(s) required for the propagation of feature annotation.</text>
</comment>
<evidence type="ECO:0000256" key="17">
    <source>
        <dbReference type="RuleBase" id="RU000687"/>
    </source>
</evidence>
<evidence type="ECO:0000256" key="3">
    <source>
        <dbReference type="ARBA" id="ARBA00022475"/>
    </source>
</evidence>
<keyword evidence="5 17" id="KW-0732">Signal</keyword>
<evidence type="ECO:0000256" key="15">
    <source>
        <dbReference type="ARBA" id="ARBA00023303"/>
    </source>
</evidence>
<feature type="signal peptide" evidence="17">
    <location>
        <begin position="1"/>
        <end position="17"/>
    </location>
</feature>
<dbReference type="PRINTS" id="PR00252">
    <property type="entry name" value="NRIONCHANNEL"/>
</dbReference>
<keyword evidence="8 17" id="KW-0406">Ion transport</keyword>
<dbReference type="InterPro" id="IPR038050">
    <property type="entry name" value="Neuro_actylchol_rec"/>
</dbReference>
<evidence type="ECO:0000256" key="6">
    <source>
        <dbReference type="ARBA" id="ARBA00022989"/>
    </source>
</evidence>
<dbReference type="Proteomes" id="UP000887540">
    <property type="component" value="Unplaced"/>
</dbReference>
<keyword evidence="7" id="KW-0770">Synapse</keyword>
<evidence type="ECO:0000256" key="8">
    <source>
        <dbReference type="ARBA" id="ARBA00023065"/>
    </source>
</evidence>
<name>A0A914D5L1_9BILA</name>
<dbReference type="AlphaFoldDB" id="A0A914D5L1"/>